<evidence type="ECO:0000313" key="2">
    <source>
        <dbReference type="EMBL" id="CAA7053771.1"/>
    </source>
</evidence>
<sequence>MDFIKTSSPRALNWSSRLLRETGTAGRGTSVPWSANIRTFVRPAKSTAGPTYRSRTHRPAVSQTRITRPKLRTTVQRLVAARHNSRTAADRTVRPGRPRPMSGPKTFGESIHPAEPDERTRKLSATIDTTVPIADYDSTAGRTSRPTVRTVRSTRSRF</sequence>
<evidence type="ECO:0000256" key="1">
    <source>
        <dbReference type="SAM" id="MobiDB-lite"/>
    </source>
</evidence>
<gene>
    <name evidence="2" type="ORF">MERR_LOCUS41007</name>
</gene>
<dbReference type="EMBL" id="CACVBM020001549">
    <property type="protein sequence ID" value="CAA7053771.1"/>
    <property type="molecule type" value="Genomic_DNA"/>
</dbReference>
<proteinExistence type="predicted"/>
<dbReference type="AlphaFoldDB" id="A0A6D2KNA1"/>
<evidence type="ECO:0000313" key="3">
    <source>
        <dbReference type="Proteomes" id="UP000467841"/>
    </source>
</evidence>
<name>A0A6D2KNA1_9BRAS</name>
<keyword evidence="3" id="KW-1185">Reference proteome</keyword>
<feature type="compositionally biased region" description="Low complexity" evidence="1">
    <location>
        <begin position="142"/>
        <end position="151"/>
    </location>
</feature>
<feature type="region of interest" description="Disordered" evidence="1">
    <location>
        <begin position="44"/>
        <end position="64"/>
    </location>
</feature>
<organism evidence="2 3">
    <name type="scientific">Microthlaspi erraticum</name>
    <dbReference type="NCBI Taxonomy" id="1685480"/>
    <lineage>
        <taxon>Eukaryota</taxon>
        <taxon>Viridiplantae</taxon>
        <taxon>Streptophyta</taxon>
        <taxon>Embryophyta</taxon>
        <taxon>Tracheophyta</taxon>
        <taxon>Spermatophyta</taxon>
        <taxon>Magnoliopsida</taxon>
        <taxon>eudicotyledons</taxon>
        <taxon>Gunneridae</taxon>
        <taxon>Pentapetalae</taxon>
        <taxon>rosids</taxon>
        <taxon>malvids</taxon>
        <taxon>Brassicales</taxon>
        <taxon>Brassicaceae</taxon>
        <taxon>Coluteocarpeae</taxon>
        <taxon>Microthlaspi</taxon>
    </lineage>
</organism>
<comment type="caution">
    <text evidence="2">The sequence shown here is derived from an EMBL/GenBank/DDBJ whole genome shotgun (WGS) entry which is preliminary data.</text>
</comment>
<dbReference type="Proteomes" id="UP000467841">
    <property type="component" value="Unassembled WGS sequence"/>
</dbReference>
<protein>
    <submittedName>
        <fullName evidence="2">Uncharacterized protein</fullName>
    </submittedName>
</protein>
<feature type="region of interest" description="Disordered" evidence="1">
    <location>
        <begin position="136"/>
        <end position="158"/>
    </location>
</feature>
<reference evidence="2" key="1">
    <citation type="submission" date="2020-01" db="EMBL/GenBank/DDBJ databases">
        <authorList>
            <person name="Mishra B."/>
        </authorList>
    </citation>
    <scope>NUCLEOTIDE SEQUENCE [LARGE SCALE GENOMIC DNA]</scope>
</reference>
<accession>A0A6D2KNA1</accession>
<feature type="region of interest" description="Disordered" evidence="1">
    <location>
        <begin position="81"/>
        <end position="122"/>
    </location>
</feature>
<feature type="compositionally biased region" description="Basic and acidic residues" evidence="1">
    <location>
        <begin position="112"/>
        <end position="121"/>
    </location>
</feature>